<dbReference type="AlphaFoldDB" id="A0A7X0LW35"/>
<dbReference type="InterPro" id="IPR051448">
    <property type="entry name" value="CdaR-like_regulators"/>
</dbReference>
<dbReference type="Pfam" id="PF13556">
    <property type="entry name" value="HTH_30"/>
    <property type="match status" value="1"/>
</dbReference>
<dbReference type="Pfam" id="PF07905">
    <property type="entry name" value="PucR"/>
    <property type="match status" value="1"/>
</dbReference>
<feature type="domain" description="CdaR GGDEF-like" evidence="4">
    <location>
        <begin position="159"/>
        <end position="272"/>
    </location>
</feature>
<proteinExistence type="inferred from homology"/>
<dbReference type="Gene3D" id="1.10.10.2840">
    <property type="entry name" value="PucR C-terminal helix-turn-helix domain"/>
    <property type="match status" value="1"/>
</dbReference>
<evidence type="ECO:0000259" key="3">
    <source>
        <dbReference type="Pfam" id="PF13556"/>
    </source>
</evidence>
<comment type="caution">
    <text evidence="5">The sequence shown here is derived from an EMBL/GenBank/DDBJ whole genome shotgun (WGS) entry which is preliminary data.</text>
</comment>
<evidence type="ECO:0000313" key="6">
    <source>
        <dbReference type="Proteomes" id="UP000531594"/>
    </source>
</evidence>
<dbReference type="Pfam" id="PF17853">
    <property type="entry name" value="GGDEF_2"/>
    <property type="match status" value="1"/>
</dbReference>
<name>A0A7X0LW35_9BACI</name>
<protein>
    <submittedName>
        <fullName evidence="5">Sugar diacid utilization regulator</fullName>
    </submittedName>
</protein>
<sequence>MVTLKTIMSSAGFKDITLAAGEAGLNRQMTGVNVAEVIGLTEFFRPHELLVTTGMNTANDVGKLIEMVKTALQHKAAGMVLNIGPYIPAIPEQVLRFADEHQFPIFQMPWRCRIADFLKTTIQFLASSQTVESKNREVLSRLLFQQHYDENFITGELLQAGFKKKADYGIIVCSTNGSKQPVTAFSDAINNEFSRRYKHYLSMIDEDQIIFLVDRTEVKTPDIPFSKTADAIHTKTANLQAESKLYIGMGNFYKNIKDISNSYDEAKTVIRLAERNKNPFMYKYKDIGAYKILMAVREEDLMKKFHQDMLGLLYRYDRLNDTDYIHFLRIFLEEDGSTACISRREFIHRNTVLYKMKKIESLLDADLNNSFTKTNLTLAFMIEDLLK</sequence>
<dbReference type="Proteomes" id="UP000531594">
    <property type="component" value="Unassembled WGS sequence"/>
</dbReference>
<dbReference type="InterPro" id="IPR041522">
    <property type="entry name" value="CdaR_GGDEF"/>
</dbReference>
<feature type="domain" description="PucR C-terminal helix-turn-helix" evidence="3">
    <location>
        <begin position="325"/>
        <end position="381"/>
    </location>
</feature>
<dbReference type="InterPro" id="IPR012914">
    <property type="entry name" value="PucR_dom"/>
</dbReference>
<evidence type="ECO:0000259" key="2">
    <source>
        <dbReference type="Pfam" id="PF07905"/>
    </source>
</evidence>
<dbReference type="InterPro" id="IPR025736">
    <property type="entry name" value="PucR_C-HTH_dom"/>
</dbReference>
<dbReference type="InterPro" id="IPR042070">
    <property type="entry name" value="PucR_C-HTH_sf"/>
</dbReference>
<comment type="similarity">
    <text evidence="1">Belongs to the CdaR family.</text>
</comment>
<dbReference type="PANTHER" id="PTHR33744:SF1">
    <property type="entry name" value="DNA-BINDING TRANSCRIPTIONAL ACTIVATOR ADER"/>
    <property type="match status" value="1"/>
</dbReference>
<keyword evidence="6" id="KW-1185">Reference proteome</keyword>
<dbReference type="EMBL" id="JACHGK010000009">
    <property type="protein sequence ID" value="MBB6446185.1"/>
    <property type="molecule type" value="Genomic_DNA"/>
</dbReference>
<evidence type="ECO:0000259" key="4">
    <source>
        <dbReference type="Pfam" id="PF17853"/>
    </source>
</evidence>
<accession>A0A7X0LW35</accession>
<organism evidence="5 6">
    <name type="scientific">Bacillus benzoevorans</name>
    <dbReference type="NCBI Taxonomy" id="1456"/>
    <lineage>
        <taxon>Bacteria</taxon>
        <taxon>Bacillati</taxon>
        <taxon>Bacillota</taxon>
        <taxon>Bacilli</taxon>
        <taxon>Bacillales</taxon>
        <taxon>Bacillaceae</taxon>
        <taxon>Bacillus</taxon>
    </lineage>
</organism>
<feature type="domain" description="Purine catabolism PurC-like" evidence="2">
    <location>
        <begin position="7"/>
        <end position="122"/>
    </location>
</feature>
<dbReference type="RefSeq" id="WP_184526949.1">
    <property type="nucleotide sequence ID" value="NZ_JACHGK010000009.1"/>
</dbReference>
<gene>
    <name evidence="5" type="ORF">HNR53_002835</name>
</gene>
<reference evidence="5 6" key="1">
    <citation type="submission" date="2020-08" db="EMBL/GenBank/DDBJ databases">
        <title>Genomic Encyclopedia of Type Strains, Phase IV (KMG-IV): sequencing the most valuable type-strain genomes for metagenomic binning, comparative biology and taxonomic classification.</title>
        <authorList>
            <person name="Goeker M."/>
        </authorList>
    </citation>
    <scope>NUCLEOTIDE SEQUENCE [LARGE SCALE GENOMIC DNA]</scope>
    <source>
        <strain evidence="5 6">DSM 5391</strain>
    </source>
</reference>
<evidence type="ECO:0000313" key="5">
    <source>
        <dbReference type="EMBL" id="MBB6446185.1"/>
    </source>
</evidence>
<evidence type="ECO:0000256" key="1">
    <source>
        <dbReference type="ARBA" id="ARBA00006754"/>
    </source>
</evidence>
<dbReference type="PANTHER" id="PTHR33744">
    <property type="entry name" value="CARBOHYDRATE DIACID REGULATOR"/>
    <property type="match status" value="1"/>
</dbReference>